<accession>A0ACA9KL68</accession>
<dbReference type="Proteomes" id="UP000789366">
    <property type="component" value="Unassembled WGS sequence"/>
</dbReference>
<sequence>MDESNVKYFNLSEDKSVLSVKVSENLINEWFENQRRKLSLFICLDISGSMAGSGLTQAKKAILYLLDSLFAGGVLSEKDVTCFFYQSSCEVVSFANNPNLRWENGGIQEYFDRVNSYGGTSFVSVFDSIIENVKTIDKDVAIIFFTDGQDGSGINQLKESKVRLEAALSVTSHSTEVHTIGFTRSHDAALLSWLTKVGNKEGNFQYVSESEKIVETMETTRKLLELNDLTLYVKLGDQEPLPTTFDDKGYGKFFLSGAATNVDGKKITILKDLESSKEYEISTLPSQIPANDPMAILLIISHIQFEITQMTNEVLSHKNDYVNKRKRLDEILEQANMYNEQLNSILETTFKSKSLNRSSTIQQIMEVKPVMHQFKNLLSEALKGTLNNEKIASFNDLAYKNITKRRLRNKLEDRAVKNIDLMEASEKKIEEFVKSIDFDELDSQESEDNKTKFTCLITTDNYIEAMKGGECICLALDVARSQAAIADPSLINIKAINQTFLSSGAFLDSIRFALNESFDAEDVHGGFKPASFIASIVHGVANENITGVFPLYINEKHWSIAKERMKPIFGYLTTLDMFGYSYAQVTTMLAKALNDTSTEFRRDQFKLILETCDAIYRQSNNLRKENINLFENYMKSPTNRTIDIVANNFVYLGHMLCALRCGDISIQDIKRWLQDGLIVYLVEELIRRRLNKFEVIENEMSNIEKVLGIDQKKYIDEPIKEYEASYDHYIKSMNEPDTTGYLRYSNAIRQALGDTDGIVHIESTEETTKTKMAIDPPTINIQLYGSNTYQIPDLNFIAIIKQSVNSSIETVLRFNKIFESLTVNSTNTIESILEIPEFQFTNNKTDLVNTFFKRYTPKVQLATFLQSFLHRQNSVRREAVESEPTKYYEPFSESTADIIISNSFNKYVTETLEQKSAAIIKTYSDLLSDEIGMAFWQCKDVEEAAGIILLDVKFRGHFIFARIIKALQRRGLSLAREKIEMVIYGNYKGVKLFKDEPKNPEDPENVTRFKESIVWSPSRKNVFRMLKAQKKDIPEIEYWLRVMPDKHTEYIKSYFERPGRNSFLD</sequence>
<evidence type="ECO:0000313" key="2">
    <source>
        <dbReference type="Proteomes" id="UP000789366"/>
    </source>
</evidence>
<organism evidence="1 2">
    <name type="scientific">Cetraspora pellucida</name>
    <dbReference type="NCBI Taxonomy" id="1433469"/>
    <lineage>
        <taxon>Eukaryota</taxon>
        <taxon>Fungi</taxon>
        <taxon>Fungi incertae sedis</taxon>
        <taxon>Mucoromycota</taxon>
        <taxon>Glomeromycotina</taxon>
        <taxon>Glomeromycetes</taxon>
        <taxon>Diversisporales</taxon>
        <taxon>Gigasporaceae</taxon>
        <taxon>Cetraspora</taxon>
    </lineage>
</organism>
<gene>
    <name evidence="1" type="ORF">SPELUC_LOCUS2014</name>
</gene>
<dbReference type="EMBL" id="CAJVPW010001228">
    <property type="protein sequence ID" value="CAG8478363.1"/>
    <property type="molecule type" value="Genomic_DNA"/>
</dbReference>
<protein>
    <submittedName>
        <fullName evidence="1">9300_t:CDS:1</fullName>
    </submittedName>
</protein>
<comment type="caution">
    <text evidence="1">The sequence shown here is derived from an EMBL/GenBank/DDBJ whole genome shotgun (WGS) entry which is preliminary data.</text>
</comment>
<proteinExistence type="predicted"/>
<name>A0ACA9KL68_9GLOM</name>
<keyword evidence="2" id="KW-1185">Reference proteome</keyword>
<evidence type="ECO:0000313" key="1">
    <source>
        <dbReference type="EMBL" id="CAG8478363.1"/>
    </source>
</evidence>
<reference evidence="1" key="1">
    <citation type="submission" date="2021-06" db="EMBL/GenBank/DDBJ databases">
        <authorList>
            <person name="Kallberg Y."/>
            <person name="Tangrot J."/>
            <person name="Rosling A."/>
        </authorList>
    </citation>
    <scope>NUCLEOTIDE SEQUENCE</scope>
    <source>
        <strain evidence="1">28 12/20/2015</strain>
    </source>
</reference>